<evidence type="ECO:0000256" key="1">
    <source>
        <dbReference type="SAM" id="MobiDB-lite"/>
    </source>
</evidence>
<evidence type="ECO:0000313" key="3">
    <source>
        <dbReference type="EMBL" id="GAA1987328.1"/>
    </source>
</evidence>
<dbReference type="InterPro" id="IPR050834">
    <property type="entry name" value="Glycosyltransf_2"/>
</dbReference>
<gene>
    <name evidence="3" type="ORF">GCM10009777_22020</name>
</gene>
<dbReference type="CDD" id="cd00761">
    <property type="entry name" value="Glyco_tranf_GTA_type"/>
    <property type="match status" value="1"/>
</dbReference>
<accession>A0ABN2SIH1</accession>
<feature type="region of interest" description="Disordered" evidence="1">
    <location>
        <begin position="242"/>
        <end position="271"/>
    </location>
</feature>
<organism evidence="3 4">
    <name type="scientific">Microbacterium pumilum</name>
    <dbReference type="NCBI Taxonomy" id="344165"/>
    <lineage>
        <taxon>Bacteria</taxon>
        <taxon>Bacillati</taxon>
        <taxon>Actinomycetota</taxon>
        <taxon>Actinomycetes</taxon>
        <taxon>Micrococcales</taxon>
        <taxon>Microbacteriaceae</taxon>
        <taxon>Microbacterium</taxon>
    </lineage>
</organism>
<dbReference type="RefSeq" id="WP_344061819.1">
    <property type="nucleotide sequence ID" value="NZ_BAAAOH010000001.1"/>
</dbReference>
<dbReference type="Gene3D" id="3.90.550.10">
    <property type="entry name" value="Spore Coat Polysaccharide Biosynthesis Protein SpsA, Chain A"/>
    <property type="match status" value="1"/>
</dbReference>
<proteinExistence type="predicted"/>
<dbReference type="Proteomes" id="UP001500326">
    <property type="component" value="Unassembled WGS sequence"/>
</dbReference>
<feature type="domain" description="Glycosyltransferase 2-like" evidence="2">
    <location>
        <begin position="8"/>
        <end position="165"/>
    </location>
</feature>
<dbReference type="SUPFAM" id="SSF53448">
    <property type="entry name" value="Nucleotide-diphospho-sugar transferases"/>
    <property type="match status" value="1"/>
</dbReference>
<reference evidence="3 4" key="1">
    <citation type="journal article" date="2019" name="Int. J. Syst. Evol. Microbiol.">
        <title>The Global Catalogue of Microorganisms (GCM) 10K type strain sequencing project: providing services to taxonomists for standard genome sequencing and annotation.</title>
        <authorList>
            <consortium name="The Broad Institute Genomics Platform"/>
            <consortium name="The Broad Institute Genome Sequencing Center for Infectious Disease"/>
            <person name="Wu L."/>
            <person name="Ma J."/>
        </authorList>
    </citation>
    <scope>NUCLEOTIDE SEQUENCE [LARGE SCALE GENOMIC DNA]</scope>
    <source>
        <strain evidence="3 4">JCM 14902</strain>
    </source>
</reference>
<dbReference type="Pfam" id="PF00535">
    <property type="entry name" value="Glycos_transf_2"/>
    <property type="match status" value="1"/>
</dbReference>
<dbReference type="PANTHER" id="PTHR43685:SF2">
    <property type="entry name" value="GLYCOSYLTRANSFERASE 2-LIKE DOMAIN-CONTAINING PROTEIN"/>
    <property type="match status" value="1"/>
</dbReference>
<protein>
    <submittedName>
        <fullName evidence="3">Glycosyltransferase family A protein</fullName>
    </submittedName>
</protein>
<evidence type="ECO:0000259" key="2">
    <source>
        <dbReference type="Pfam" id="PF00535"/>
    </source>
</evidence>
<sequence length="271" mass="29812">MPLVPRVTVVVPCRNDADFLENCLEALAAQSRLADRVIVVDNGSSDASAAVARRYGATVVEEPLIGIWPAAARGYDEAMADAEIIARIDADSRPHPDWVAQLVRAFVADPGLGVLTGGAEFYGGSPMTNYLGEHWYIGGGHYWIKKWLGIPLVFGSNFAMRTRVWERVRAEVDRTNAGIHDDLDLTIRLRPSDGVRYDPQLRMPVSARPVQTVSGLSRRVWRVATTFASSWPEGAAWRRRAELRPSTDAPSIATDSSWVPADDDWAPGFGR</sequence>
<comment type="caution">
    <text evidence="3">The sequence shown here is derived from an EMBL/GenBank/DDBJ whole genome shotgun (WGS) entry which is preliminary data.</text>
</comment>
<name>A0ABN2SIH1_9MICO</name>
<dbReference type="PANTHER" id="PTHR43685">
    <property type="entry name" value="GLYCOSYLTRANSFERASE"/>
    <property type="match status" value="1"/>
</dbReference>
<keyword evidence="4" id="KW-1185">Reference proteome</keyword>
<evidence type="ECO:0000313" key="4">
    <source>
        <dbReference type="Proteomes" id="UP001500326"/>
    </source>
</evidence>
<dbReference type="InterPro" id="IPR029044">
    <property type="entry name" value="Nucleotide-diphossugar_trans"/>
</dbReference>
<dbReference type="EMBL" id="BAAAOH010000001">
    <property type="protein sequence ID" value="GAA1987328.1"/>
    <property type="molecule type" value="Genomic_DNA"/>
</dbReference>
<dbReference type="InterPro" id="IPR001173">
    <property type="entry name" value="Glyco_trans_2-like"/>
</dbReference>